<comment type="caution">
    <text evidence="11">The sequence shown here is derived from an EMBL/GenBank/DDBJ whole genome shotgun (WGS) entry which is preliminary data.</text>
</comment>
<evidence type="ECO:0000256" key="6">
    <source>
        <dbReference type="ARBA" id="ARBA00022679"/>
    </source>
</evidence>
<evidence type="ECO:0000256" key="1">
    <source>
        <dbReference type="ARBA" id="ARBA00000439"/>
    </source>
</evidence>
<evidence type="ECO:0000313" key="11">
    <source>
        <dbReference type="EMBL" id="MBM7128847.1"/>
    </source>
</evidence>
<reference evidence="11" key="1">
    <citation type="submission" date="2020-10" db="EMBL/GenBank/DDBJ databases">
        <title>Phylogeny of dyella-like bacteria.</title>
        <authorList>
            <person name="Fu J."/>
        </authorList>
    </citation>
    <scope>NUCLEOTIDE SEQUENCE</scope>
    <source>
        <strain evidence="11">DHON07</strain>
    </source>
</reference>
<evidence type="ECO:0000256" key="10">
    <source>
        <dbReference type="RuleBase" id="RU361207"/>
    </source>
</evidence>
<dbReference type="Gene3D" id="3.20.20.80">
    <property type="entry name" value="Glycosidases"/>
    <property type="match status" value="1"/>
</dbReference>
<dbReference type="EC" id="2.4.1.25" evidence="3 10"/>
<keyword evidence="5 10" id="KW-0328">Glycosyltransferase</keyword>
<sequence length="669" mass="73917">MTTLTLEARAHAAGIETHWVDAYGAAQELAGSTIESLLDAMRWPSTDASSWPRSSYHRHACPAGASSMVTADAGGTARLPLAPGHSLPAILRDETGTEHALRVDEQGCFQAPHRYGYYELHYGTGSLQLAVAPSRCYGVVDRMPADPPRSWGLATQVYSLRRDGDGGLGDSSAVADLARSVGRSGGDALAMSPMHAVKRTAAAYSPYTPSHRQFLDWVYADPAQVLGEQAVRDAFEQAGIAAEWERAQNTTLVDWPVAYALRRILWQQLYWHFELEPHGLHDDLEMFATRGGELLRTHARMVAREVLRTAQLNDPQSMSASAIPEAFRAEQAFEIFAQWLAARCWQKTQQIALEAGQHIGLIWDLAVGCDPAGSEAWAYRDCLLEGMELGAPPDAFNADGQSWGITTFSPWGLKASGFRPFIELLRANMHRGGGLRIDHVSSLYRLWVMPQGLAAQRGGYLRYPFEDLLRLLALESWRNQCVVIGEDLGTIPAGLRDTLAARGVLGTDVLLFMRNAEGDFLPPSQWRQQAVATTTTHDLPPLLGWRAALDIEQRARVQGWPDSLRLDRQKERQSSVEKLDLALLQWQQQRTTGIPGLGNQVCMDYVLDTPAQLALIPIEDVLGRSEQPNLPGTVHGYPNWRHRLPAASEQTLQSVLHRIDQRQPGARTS</sequence>
<name>A0ABS2KDJ6_9GAMM</name>
<evidence type="ECO:0000256" key="4">
    <source>
        <dbReference type="ARBA" id="ARBA00020295"/>
    </source>
</evidence>
<gene>
    <name evidence="11" type="primary">malQ</name>
    <name evidence="11" type="ORF">ISS99_04860</name>
</gene>
<evidence type="ECO:0000256" key="5">
    <source>
        <dbReference type="ARBA" id="ARBA00022676"/>
    </source>
</evidence>
<dbReference type="PANTHER" id="PTHR32438">
    <property type="entry name" value="4-ALPHA-GLUCANOTRANSFERASE DPE1, CHLOROPLASTIC/AMYLOPLASTIC"/>
    <property type="match status" value="1"/>
</dbReference>
<dbReference type="PANTHER" id="PTHR32438:SF5">
    <property type="entry name" value="4-ALPHA-GLUCANOTRANSFERASE DPE1, CHLOROPLASTIC_AMYLOPLASTIC"/>
    <property type="match status" value="1"/>
</dbReference>
<evidence type="ECO:0000256" key="3">
    <source>
        <dbReference type="ARBA" id="ARBA00012560"/>
    </source>
</evidence>
<dbReference type="SUPFAM" id="SSF51445">
    <property type="entry name" value="(Trans)glycosidases"/>
    <property type="match status" value="1"/>
</dbReference>
<evidence type="ECO:0000256" key="7">
    <source>
        <dbReference type="ARBA" id="ARBA00023277"/>
    </source>
</evidence>
<comment type="catalytic activity">
    <reaction evidence="1 10">
        <text>Transfers a segment of a (1-&gt;4)-alpha-D-glucan to a new position in an acceptor, which may be glucose or a (1-&gt;4)-alpha-D-glucan.</text>
        <dbReference type="EC" id="2.4.1.25"/>
    </reaction>
</comment>
<evidence type="ECO:0000256" key="9">
    <source>
        <dbReference type="ARBA" id="ARBA00031501"/>
    </source>
</evidence>
<dbReference type="NCBIfam" id="TIGR00217">
    <property type="entry name" value="malQ"/>
    <property type="match status" value="1"/>
</dbReference>
<proteinExistence type="inferred from homology"/>
<evidence type="ECO:0000256" key="8">
    <source>
        <dbReference type="ARBA" id="ARBA00031423"/>
    </source>
</evidence>
<dbReference type="InterPro" id="IPR003385">
    <property type="entry name" value="Glyco_hydro_77"/>
</dbReference>
<protein>
    <recommendedName>
        <fullName evidence="4 10">4-alpha-glucanotransferase</fullName>
        <ecNumber evidence="3 10">2.4.1.25</ecNumber>
    </recommendedName>
    <alternativeName>
        <fullName evidence="8 10">Amylomaltase</fullName>
    </alternativeName>
    <alternativeName>
        <fullName evidence="9 10">Disproportionating enzyme</fullName>
    </alternativeName>
</protein>
<dbReference type="GO" id="GO:0004134">
    <property type="term" value="F:4-alpha-glucanotransferase activity"/>
    <property type="evidence" value="ECO:0007669"/>
    <property type="project" value="UniProtKB-EC"/>
</dbReference>
<keyword evidence="7 10" id="KW-0119">Carbohydrate metabolism</keyword>
<evidence type="ECO:0000313" key="12">
    <source>
        <dbReference type="Proteomes" id="UP001430193"/>
    </source>
</evidence>
<evidence type="ECO:0000256" key="2">
    <source>
        <dbReference type="ARBA" id="ARBA00005684"/>
    </source>
</evidence>
<comment type="similarity">
    <text evidence="2 10">Belongs to the disproportionating enzyme family.</text>
</comment>
<dbReference type="InterPro" id="IPR017853">
    <property type="entry name" value="GH"/>
</dbReference>
<dbReference type="EMBL" id="JADIKF010000035">
    <property type="protein sequence ID" value="MBM7128847.1"/>
    <property type="molecule type" value="Genomic_DNA"/>
</dbReference>
<organism evidence="11 12">
    <name type="scientific">Dyella mobilis</name>
    <dbReference type="NCBI Taxonomy" id="1849582"/>
    <lineage>
        <taxon>Bacteria</taxon>
        <taxon>Pseudomonadati</taxon>
        <taxon>Pseudomonadota</taxon>
        <taxon>Gammaproteobacteria</taxon>
        <taxon>Lysobacterales</taxon>
        <taxon>Rhodanobacteraceae</taxon>
        <taxon>Dyella</taxon>
    </lineage>
</organism>
<keyword evidence="6 10" id="KW-0808">Transferase</keyword>
<dbReference type="Pfam" id="PF02446">
    <property type="entry name" value="Glyco_hydro_77"/>
    <property type="match status" value="1"/>
</dbReference>
<accession>A0ABS2KDJ6</accession>
<dbReference type="RefSeq" id="WP_204630459.1">
    <property type="nucleotide sequence ID" value="NZ_BSOC01000006.1"/>
</dbReference>
<dbReference type="Proteomes" id="UP001430193">
    <property type="component" value="Unassembled WGS sequence"/>
</dbReference>
<keyword evidence="12" id="KW-1185">Reference proteome</keyword>